<dbReference type="CDD" id="cd02619">
    <property type="entry name" value="Peptidase_C1"/>
    <property type="match status" value="1"/>
</dbReference>
<dbReference type="Proteomes" id="UP000054693">
    <property type="component" value="Unassembled WGS sequence"/>
</dbReference>
<dbReference type="InterPro" id="IPR038765">
    <property type="entry name" value="Papain-like_cys_pep_sf"/>
</dbReference>
<dbReference type="EMBL" id="LNZA01000001">
    <property type="protein sequence ID" value="KTD74064.1"/>
    <property type="molecule type" value="Genomic_DNA"/>
</dbReference>
<keyword evidence="2" id="KW-1185">Reference proteome</keyword>
<dbReference type="SUPFAM" id="SSF54001">
    <property type="entry name" value="Cysteine proteinases"/>
    <property type="match status" value="1"/>
</dbReference>
<sequence>MDLTKFSVKSTLALVFAAMIIKGSYAQDVSVVGSLKQTLKQVSAHLSHDNLVKDEKSIQLLRVHLSDEAKNLLTNRAQHALAHTHQFANASSKAAALSVPNNVKLGMGNVPVLDQGIHGTCVTFAVTAALDATMTKGDYISQLCNLQLGSYLEKHGYGLSGWDGSYASYVIGQMEQYGIVNKVKQLKFGCGGMKYYPTYTEHDPESFMDPEKFSALSEFVFGKDVNWSDVFQKTDPGKNLNDVKQALSTGDRLVFAVLLPRTDLGTVGAVGKYKTWIYKDTWVLTPEIIADIEYVEAAHEMIITGYDDNAVAVDNHGVKHKGLLFLRNSWGTSVGDDGEFYMSYDYFKLLSFDITRFSRASI</sequence>
<gene>
    <name evidence="1" type="ORF">Ltuc_1911</name>
</gene>
<dbReference type="AlphaFoldDB" id="A0A0W0ZYY0"/>
<comment type="caution">
    <text evidence="1">The sequence shown here is derived from an EMBL/GenBank/DDBJ whole genome shotgun (WGS) entry which is preliminary data.</text>
</comment>
<dbReference type="GO" id="GO:0008233">
    <property type="term" value="F:peptidase activity"/>
    <property type="evidence" value="ECO:0007669"/>
    <property type="project" value="UniProtKB-KW"/>
</dbReference>
<accession>A0A0W0ZYY0</accession>
<evidence type="ECO:0000313" key="2">
    <source>
        <dbReference type="Proteomes" id="UP000054693"/>
    </source>
</evidence>
<organism evidence="1 2">
    <name type="scientific">Legionella tucsonensis</name>
    <dbReference type="NCBI Taxonomy" id="40335"/>
    <lineage>
        <taxon>Bacteria</taxon>
        <taxon>Pseudomonadati</taxon>
        <taxon>Pseudomonadota</taxon>
        <taxon>Gammaproteobacteria</taxon>
        <taxon>Legionellales</taxon>
        <taxon>Legionellaceae</taxon>
        <taxon>Legionella</taxon>
    </lineage>
</organism>
<proteinExistence type="predicted"/>
<keyword evidence="1" id="KW-0378">Hydrolase</keyword>
<dbReference type="RefSeq" id="WP_058521046.1">
    <property type="nucleotide sequence ID" value="NZ_CAAAIP010000007.1"/>
</dbReference>
<dbReference type="PATRIC" id="fig|40335.7.peg.2031"/>
<dbReference type="STRING" id="40335.Ltuc_1911"/>
<dbReference type="GO" id="GO:0006508">
    <property type="term" value="P:proteolysis"/>
    <property type="evidence" value="ECO:0007669"/>
    <property type="project" value="UniProtKB-KW"/>
</dbReference>
<dbReference type="Gene3D" id="3.90.70.10">
    <property type="entry name" value="Cysteine proteinases"/>
    <property type="match status" value="1"/>
</dbReference>
<name>A0A0W0ZYY0_9GAMM</name>
<reference evidence="1 2" key="1">
    <citation type="submission" date="2015-11" db="EMBL/GenBank/DDBJ databases">
        <title>Genomic analysis of 38 Legionella species identifies large and diverse effector repertoires.</title>
        <authorList>
            <person name="Burstein D."/>
            <person name="Amaro F."/>
            <person name="Zusman T."/>
            <person name="Lifshitz Z."/>
            <person name="Cohen O."/>
            <person name="Gilbert J.A."/>
            <person name="Pupko T."/>
            <person name="Shuman H.A."/>
            <person name="Segal G."/>
        </authorList>
    </citation>
    <scope>NUCLEOTIDE SEQUENCE [LARGE SCALE GENOMIC DNA]</scope>
    <source>
        <strain evidence="1 2">ATCC 49180</strain>
    </source>
</reference>
<evidence type="ECO:0000313" key="1">
    <source>
        <dbReference type="EMBL" id="KTD74064.1"/>
    </source>
</evidence>
<keyword evidence="1" id="KW-0645">Protease</keyword>
<protein>
    <submittedName>
        <fullName evidence="1">Cysteine protease</fullName>
    </submittedName>
</protein>
<dbReference type="OrthoDB" id="3648721at2"/>